<dbReference type="Gene3D" id="3.90.70.10">
    <property type="entry name" value="Cysteine proteinases"/>
    <property type="match status" value="1"/>
</dbReference>
<protein>
    <recommendedName>
        <fullName evidence="1">Peptidase C39-like domain-containing protein</fullName>
    </recommendedName>
</protein>
<evidence type="ECO:0000313" key="2">
    <source>
        <dbReference type="EMBL" id="GAI05006.1"/>
    </source>
</evidence>
<organism evidence="2">
    <name type="scientific">marine sediment metagenome</name>
    <dbReference type="NCBI Taxonomy" id="412755"/>
    <lineage>
        <taxon>unclassified sequences</taxon>
        <taxon>metagenomes</taxon>
        <taxon>ecological metagenomes</taxon>
    </lineage>
</organism>
<accession>X1LGR2</accession>
<sequence>MVFMYISNCLEGRAPDMDINDIAEIIETRIDGTLIEGVRNLNNNKEVIQAIPSLEFDVSLKPHSLSEIEDEIKNHRPLIVWVELSDGHRKCPHAVVVTGFEKDDKHLIFYNDPIFGEQQEEIGAFMARWERADRLLVKVKIGKREQRLLEEYIRKEKKENKVDNL</sequence>
<evidence type="ECO:0000259" key="1">
    <source>
        <dbReference type="Pfam" id="PF13529"/>
    </source>
</evidence>
<dbReference type="InterPro" id="IPR039564">
    <property type="entry name" value="Peptidase_C39-like"/>
</dbReference>
<dbReference type="AlphaFoldDB" id="X1LGR2"/>
<comment type="caution">
    <text evidence="2">The sequence shown here is derived from an EMBL/GenBank/DDBJ whole genome shotgun (WGS) entry which is preliminary data.</text>
</comment>
<gene>
    <name evidence="2" type="ORF">S06H3_12019</name>
</gene>
<name>X1LGR2_9ZZZZ</name>
<proteinExistence type="predicted"/>
<dbReference type="Pfam" id="PF13529">
    <property type="entry name" value="Peptidase_C39_2"/>
    <property type="match status" value="1"/>
</dbReference>
<feature type="domain" description="Peptidase C39-like" evidence="1">
    <location>
        <begin position="16"/>
        <end position="113"/>
    </location>
</feature>
<reference evidence="2" key="1">
    <citation type="journal article" date="2014" name="Front. Microbiol.">
        <title>High frequency of phylogenetically diverse reductive dehalogenase-homologous genes in deep subseafloor sedimentary metagenomes.</title>
        <authorList>
            <person name="Kawai M."/>
            <person name="Futagami T."/>
            <person name="Toyoda A."/>
            <person name="Takaki Y."/>
            <person name="Nishi S."/>
            <person name="Hori S."/>
            <person name="Arai W."/>
            <person name="Tsubouchi T."/>
            <person name="Morono Y."/>
            <person name="Uchiyama I."/>
            <person name="Ito T."/>
            <person name="Fujiyama A."/>
            <person name="Inagaki F."/>
            <person name="Takami H."/>
        </authorList>
    </citation>
    <scope>NUCLEOTIDE SEQUENCE</scope>
    <source>
        <strain evidence="2">Expedition CK06-06</strain>
    </source>
</reference>
<dbReference type="EMBL" id="BARV01005906">
    <property type="protein sequence ID" value="GAI05006.1"/>
    <property type="molecule type" value="Genomic_DNA"/>
</dbReference>